<dbReference type="EC" id="6.2.1.1" evidence="1"/>
<feature type="domain" description="AMP-dependent synthetase/ligase" evidence="2">
    <location>
        <begin position="24"/>
        <end position="135"/>
    </location>
</feature>
<dbReference type="InterPro" id="IPR020845">
    <property type="entry name" value="AMP-binding_CS"/>
</dbReference>
<proteinExistence type="predicted"/>
<dbReference type="PROSITE" id="PS00455">
    <property type="entry name" value="AMP_BINDING"/>
    <property type="match status" value="1"/>
</dbReference>
<dbReference type="PANTHER" id="PTHR24095:SF14">
    <property type="entry name" value="ACETYL-COENZYME A SYNTHETASE 1"/>
    <property type="match status" value="1"/>
</dbReference>
<dbReference type="Proteomes" id="UP000230750">
    <property type="component" value="Unassembled WGS sequence"/>
</dbReference>
<name>A0A2G8LIN6_STIJA</name>
<dbReference type="InterPro" id="IPR000873">
    <property type="entry name" value="AMP-dep_synth/lig_dom"/>
</dbReference>
<organism evidence="3 4">
    <name type="scientific">Stichopus japonicus</name>
    <name type="common">Sea cucumber</name>
    <dbReference type="NCBI Taxonomy" id="307972"/>
    <lineage>
        <taxon>Eukaryota</taxon>
        <taxon>Metazoa</taxon>
        <taxon>Echinodermata</taxon>
        <taxon>Eleutherozoa</taxon>
        <taxon>Echinozoa</taxon>
        <taxon>Holothuroidea</taxon>
        <taxon>Aspidochirotacea</taxon>
        <taxon>Aspidochirotida</taxon>
        <taxon>Stichopodidae</taxon>
        <taxon>Apostichopus</taxon>
    </lineage>
</organism>
<accession>A0A2G8LIN6</accession>
<dbReference type="PANTHER" id="PTHR24095">
    <property type="entry name" value="ACETYL-COENZYME A SYNTHETASE"/>
    <property type="match status" value="1"/>
</dbReference>
<dbReference type="STRING" id="307972.A0A2G8LIN6"/>
<sequence>MQSFRTDDPNVYNTSSELLTPTCTSSAGAETIITTDQGVRGGKLIELKKTVNAALDQCPGVKRVFVSQRTGNQVPAHQLDIPLEQAMASESTECPPEIMDANDHLFMLYTSGSTGSPKGLIHAQAGYLLHAMMAHKVT</sequence>
<dbReference type="Pfam" id="PF00501">
    <property type="entry name" value="AMP-binding"/>
    <property type="match status" value="1"/>
</dbReference>
<protein>
    <recommendedName>
        <fullName evidence="1">acetate--CoA ligase</fullName>
        <ecNumber evidence="1">6.2.1.1</ecNumber>
    </recommendedName>
</protein>
<dbReference type="InterPro" id="IPR042099">
    <property type="entry name" value="ANL_N_sf"/>
</dbReference>
<evidence type="ECO:0000259" key="2">
    <source>
        <dbReference type="Pfam" id="PF00501"/>
    </source>
</evidence>
<dbReference type="AlphaFoldDB" id="A0A2G8LIN6"/>
<dbReference type="GO" id="GO:0006085">
    <property type="term" value="P:acetyl-CoA biosynthetic process"/>
    <property type="evidence" value="ECO:0007669"/>
    <property type="project" value="TreeGrafter"/>
</dbReference>
<dbReference type="GO" id="GO:0005739">
    <property type="term" value="C:mitochondrion"/>
    <property type="evidence" value="ECO:0007669"/>
    <property type="project" value="TreeGrafter"/>
</dbReference>
<dbReference type="Gene3D" id="3.40.50.12780">
    <property type="entry name" value="N-terminal domain of ligase-like"/>
    <property type="match status" value="1"/>
</dbReference>
<dbReference type="SUPFAM" id="SSF56801">
    <property type="entry name" value="Acetyl-CoA synthetase-like"/>
    <property type="match status" value="1"/>
</dbReference>
<evidence type="ECO:0000313" key="4">
    <source>
        <dbReference type="Proteomes" id="UP000230750"/>
    </source>
</evidence>
<reference evidence="3 4" key="1">
    <citation type="journal article" date="2017" name="PLoS Biol.">
        <title>The sea cucumber genome provides insights into morphological evolution and visceral regeneration.</title>
        <authorList>
            <person name="Zhang X."/>
            <person name="Sun L."/>
            <person name="Yuan J."/>
            <person name="Sun Y."/>
            <person name="Gao Y."/>
            <person name="Zhang L."/>
            <person name="Li S."/>
            <person name="Dai H."/>
            <person name="Hamel J.F."/>
            <person name="Liu C."/>
            <person name="Yu Y."/>
            <person name="Liu S."/>
            <person name="Lin W."/>
            <person name="Guo K."/>
            <person name="Jin S."/>
            <person name="Xu P."/>
            <person name="Storey K.B."/>
            <person name="Huan P."/>
            <person name="Zhang T."/>
            <person name="Zhou Y."/>
            <person name="Zhang J."/>
            <person name="Lin C."/>
            <person name="Li X."/>
            <person name="Xing L."/>
            <person name="Huo D."/>
            <person name="Sun M."/>
            <person name="Wang L."/>
            <person name="Mercier A."/>
            <person name="Li F."/>
            <person name="Yang H."/>
            <person name="Xiang J."/>
        </authorList>
    </citation>
    <scope>NUCLEOTIDE SEQUENCE [LARGE SCALE GENOMIC DNA]</scope>
    <source>
        <strain evidence="3">Shaxun</strain>
        <tissue evidence="3">Muscle</tissue>
    </source>
</reference>
<gene>
    <name evidence="3" type="ORF">BSL78_02928</name>
</gene>
<dbReference type="OrthoDB" id="1706066at2759"/>
<evidence type="ECO:0000313" key="3">
    <source>
        <dbReference type="EMBL" id="PIK60114.1"/>
    </source>
</evidence>
<dbReference type="EMBL" id="MRZV01000065">
    <property type="protein sequence ID" value="PIK60114.1"/>
    <property type="molecule type" value="Genomic_DNA"/>
</dbReference>
<keyword evidence="4" id="KW-1185">Reference proteome</keyword>
<evidence type="ECO:0000256" key="1">
    <source>
        <dbReference type="ARBA" id="ARBA00013275"/>
    </source>
</evidence>
<comment type="caution">
    <text evidence="3">The sequence shown here is derived from an EMBL/GenBank/DDBJ whole genome shotgun (WGS) entry which is preliminary data.</text>
</comment>
<dbReference type="GO" id="GO:0003987">
    <property type="term" value="F:acetate-CoA ligase activity"/>
    <property type="evidence" value="ECO:0007669"/>
    <property type="project" value="UniProtKB-EC"/>
</dbReference>